<dbReference type="Proteomes" id="UP000078396">
    <property type="component" value="Unassembled WGS sequence"/>
</dbReference>
<feature type="domain" description="DUF1980" evidence="2">
    <location>
        <begin position="145"/>
        <end position="237"/>
    </location>
</feature>
<keyword evidence="1" id="KW-0812">Transmembrane</keyword>
<reference evidence="3 4" key="1">
    <citation type="submission" date="2016-04" db="EMBL/GenBank/DDBJ databases">
        <title>Draft Genome Sequences of Staphylococcus capitis Strain H36, S. capitis Strain H65, S. cohnii Strain H62, S. hominis Strain H69, Mycobacterium iranicum Strain H39, Plantibacter sp. Strain H53, Pseudomonas oryzihabitans Strain H72, and Microbacterium sp. Strain H83, isolated from residential settings.</title>
        <authorList>
            <person name="Lymperopoulou D."/>
            <person name="Adams R.I."/>
            <person name="Lindow S."/>
            <person name="Coil D.A."/>
            <person name="Jospin G."/>
            <person name="Eisen J.A."/>
        </authorList>
    </citation>
    <scope>NUCLEOTIDE SEQUENCE [LARGE SCALE GENOMIC DNA]</scope>
    <source>
        <strain evidence="3 4">H39</strain>
    </source>
</reference>
<organism evidence="3 4">
    <name type="scientific">Mycolicibacterium iranicum</name>
    <name type="common">Mycobacterium iranicum</name>
    <dbReference type="NCBI Taxonomy" id="912594"/>
    <lineage>
        <taxon>Bacteria</taxon>
        <taxon>Bacillati</taxon>
        <taxon>Actinomycetota</taxon>
        <taxon>Actinomycetes</taxon>
        <taxon>Mycobacteriales</taxon>
        <taxon>Mycobacteriaceae</taxon>
        <taxon>Mycolicibacterium</taxon>
    </lineage>
</organism>
<dbReference type="PANTHER" id="PTHR40047">
    <property type="entry name" value="UPF0703 PROTEIN YCGQ"/>
    <property type="match status" value="1"/>
</dbReference>
<feature type="transmembrane region" description="Helical" evidence="1">
    <location>
        <begin position="75"/>
        <end position="94"/>
    </location>
</feature>
<gene>
    <name evidence="3" type="ORF">A4X20_01635</name>
</gene>
<proteinExistence type="predicted"/>
<dbReference type="STRING" id="912594.AWC12_15675"/>
<keyword evidence="1" id="KW-0472">Membrane</keyword>
<evidence type="ECO:0000259" key="2">
    <source>
        <dbReference type="Pfam" id="PF21537"/>
    </source>
</evidence>
<dbReference type="EMBL" id="LWCS01000001">
    <property type="protein sequence ID" value="OAN42422.1"/>
    <property type="molecule type" value="Genomic_DNA"/>
</dbReference>
<keyword evidence="1" id="KW-1133">Transmembrane helix</keyword>
<dbReference type="NCBIfam" id="TIGR03943">
    <property type="entry name" value="TIGR03943 family putative permease subunit"/>
    <property type="match status" value="1"/>
</dbReference>
<feature type="transmembrane region" description="Helical" evidence="1">
    <location>
        <begin position="37"/>
        <end position="54"/>
    </location>
</feature>
<evidence type="ECO:0000256" key="1">
    <source>
        <dbReference type="SAM" id="Phobius"/>
    </source>
</evidence>
<dbReference type="Pfam" id="PF21537">
    <property type="entry name" value="DUF1980_C"/>
    <property type="match status" value="1"/>
</dbReference>
<name>A0A178M3F4_MYCIR</name>
<dbReference type="InterPro" id="IPR015402">
    <property type="entry name" value="DUF1980"/>
</dbReference>
<protein>
    <submittedName>
        <fullName evidence="3">TIGR03943 family protein</fullName>
    </submittedName>
</protein>
<evidence type="ECO:0000313" key="4">
    <source>
        <dbReference type="Proteomes" id="UP000078396"/>
    </source>
</evidence>
<dbReference type="InterPro" id="IPR052955">
    <property type="entry name" value="UPF0703_membrane_permease"/>
</dbReference>
<dbReference type="AlphaFoldDB" id="A0A178M3F4"/>
<evidence type="ECO:0000313" key="3">
    <source>
        <dbReference type="EMBL" id="OAN42422.1"/>
    </source>
</evidence>
<dbReference type="RefSeq" id="WP_064279756.1">
    <property type="nucleotide sequence ID" value="NZ_LWCS01000001.1"/>
</dbReference>
<dbReference type="InterPro" id="IPR048447">
    <property type="entry name" value="DUF1980_C"/>
</dbReference>
<dbReference type="PANTHER" id="PTHR40047:SF1">
    <property type="entry name" value="UPF0703 PROTEIN YCGQ"/>
    <property type="match status" value="1"/>
</dbReference>
<accession>A0A178M3F4</accession>
<sequence>MTRETQNALLLLVGLSTAIITFSGTYTRYVKASLEPWLLASAALLIVLALASIVRDVRRGPRAETHDDHGHRTGVLWLLLVPVALLAFVVPPAISPQSARPSVTAVSTDILRRPFPPLPDEHAPELSLPDLLIRNAQDSAGTLDNRLVTVTGFTMKDGDRIALGRIVILCCAADAQLAQIMLSGPAVGDAAKLPAETWVRIEGKVPAGQNDSSRSSIPTFEVSSVQQIETPENTYSY</sequence>
<comment type="caution">
    <text evidence="3">The sequence shown here is derived from an EMBL/GenBank/DDBJ whole genome shotgun (WGS) entry which is preliminary data.</text>
</comment>
<dbReference type="OrthoDB" id="359029at2"/>